<comment type="caution">
    <text evidence="2">The sequence shown here is derived from an EMBL/GenBank/DDBJ whole genome shotgun (WGS) entry which is preliminary data.</text>
</comment>
<name>A0ABU1CDV8_9GAMM</name>
<protein>
    <recommendedName>
        <fullName evidence="4">YcxB family protein</fullName>
    </recommendedName>
</protein>
<dbReference type="Proteomes" id="UP001233535">
    <property type="component" value="Unassembled WGS sequence"/>
</dbReference>
<evidence type="ECO:0008006" key="4">
    <source>
        <dbReference type="Google" id="ProtNLM"/>
    </source>
</evidence>
<evidence type="ECO:0000313" key="2">
    <source>
        <dbReference type="EMBL" id="MDR0183376.1"/>
    </source>
</evidence>
<sequence length="174" mass="19755">MHIEVEQKIDFRLAREFDTALYHHRTQREVRVRPFVGLVLMALAFAWMLTHSSADATVLAVAFLFFWGLQLATVAWLKRASGFVRLVRALGLGRTEIVRIDSLGASQRCDGALLQAVRWHEVGWMEFRRDGLLLTGQGISPMFISARSLPSDAADELKSFLLREWPDRVCVGRS</sequence>
<keyword evidence="1" id="KW-0472">Membrane</keyword>
<proteinExistence type="predicted"/>
<organism evidence="2 3">
    <name type="scientific">Lysobacter arvi</name>
    <dbReference type="NCBI Taxonomy" id="3038776"/>
    <lineage>
        <taxon>Bacteria</taxon>
        <taxon>Pseudomonadati</taxon>
        <taxon>Pseudomonadota</taxon>
        <taxon>Gammaproteobacteria</taxon>
        <taxon>Lysobacterales</taxon>
        <taxon>Lysobacteraceae</taxon>
        <taxon>Lysobacter</taxon>
    </lineage>
</organism>
<evidence type="ECO:0000313" key="3">
    <source>
        <dbReference type="Proteomes" id="UP001233535"/>
    </source>
</evidence>
<dbReference type="RefSeq" id="WP_309262536.1">
    <property type="nucleotide sequence ID" value="NZ_JARUHG010000003.1"/>
</dbReference>
<keyword evidence="1" id="KW-0812">Transmembrane</keyword>
<keyword evidence="3" id="KW-1185">Reference proteome</keyword>
<reference evidence="2 3" key="1">
    <citation type="submission" date="2023-04" db="EMBL/GenBank/DDBJ databases">
        <title>Lysobacter sp. strain UC isolated from soil sample.</title>
        <authorList>
            <person name="Choksket S."/>
            <person name="Harshvardhan F."/>
            <person name="Rana R."/>
            <person name="Patil P.B."/>
            <person name="Korpole S."/>
        </authorList>
    </citation>
    <scope>NUCLEOTIDE SEQUENCE [LARGE SCALE GENOMIC DNA]</scope>
    <source>
        <strain evidence="2 3">UC</strain>
    </source>
</reference>
<accession>A0ABU1CDV8</accession>
<dbReference type="EMBL" id="JARUHG010000003">
    <property type="protein sequence ID" value="MDR0183376.1"/>
    <property type="molecule type" value="Genomic_DNA"/>
</dbReference>
<keyword evidence="1" id="KW-1133">Transmembrane helix</keyword>
<feature type="transmembrane region" description="Helical" evidence="1">
    <location>
        <begin position="32"/>
        <end position="50"/>
    </location>
</feature>
<feature type="transmembrane region" description="Helical" evidence="1">
    <location>
        <begin position="56"/>
        <end position="77"/>
    </location>
</feature>
<gene>
    <name evidence="2" type="ORF">P8609_10430</name>
</gene>
<evidence type="ECO:0000256" key="1">
    <source>
        <dbReference type="SAM" id="Phobius"/>
    </source>
</evidence>